<organism evidence="1 2">
    <name type="scientific">Steinernema glaseri</name>
    <dbReference type="NCBI Taxonomy" id="37863"/>
    <lineage>
        <taxon>Eukaryota</taxon>
        <taxon>Metazoa</taxon>
        <taxon>Ecdysozoa</taxon>
        <taxon>Nematoda</taxon>
        <taxon>Chromadorea</taxon>
        <taxon>Rhabditida</taxon>
        <taxon>Tylenchina</taxon>
        <taxon>Panagrolaimomorpha</taxon>
        <taxon>Strongyloidoidea</taxon>
        <taxon>Steinernematidae</taxon>
        <taxon>Steinernema</taxon>
    </lineage>
</organism>
<reference evidence="2" key="1">
    <citation type="submission" date="2016-11" db="UniProtKB">
        <authorList>
            <consortium name="WormBaseParasite"/>
        </authorList>
    </citation>
    <scope>IDENTIFICATION</scope>
</reference>
<proteinExistence type="predicted"/>
<dbReference type="WBParaSite" id="L893_g19865.t1">
    <property type="protein sequence ID" value="L893_g19865.t1"/>
    <property type="gene ID" value="L893_g19865"/>
</dbReference>
<protein>
    <submittedName>
        <fullName evidence="2">Uncharacterized protein</fullName>
    </submittedName>
</protein>
<name>A0A1I7YUG1_9BILA</name>
<keyword evidence="1" id="KW-1185">Reference proteome</keyword>
<dbReference type="AlphaFoldDB" id="A0A1I7YUG1"/>
<evidence type="ECO:0000313" key="1">
    <source>
        <dbReference type="Proteomes" id="UP000095287"/>
    </source>
</evidence>
<evidence type="ECO:0000313" key="2">
    <source>
        <dbReference type="WBParaSite" id="L893_g19865.t1"/>
    </source>
</evidence>
<dbReference type="Proteomes" id="UP000095287">
    <property type="component" value="Unplaced"/>
</dbReference>
<sequence>MNRRHLRLLLHNMPAKWDRLWREVSTGGRLLPCEGAAVTTSVSWPYRIIKEKRSQTKKLKFYHTNT</sequence>
<accession>A0A1I7YUG1</accession>